<comment type="caution">
    <text evidence="3">The sequence shown here is derived from an EMBL/GenBank/DDBJ whole genome shotgun (WGS) entry which is preliminary data.</text>
</comment>
<protein>
    <submittedName>
        <fullName evidence="3">Uncharacterized protein</fullName>
    </submittedName>
</protein>
<evidence type="ECO:0000256" key="2">
    <source>
        <dbReference type="SAM" id="Phobius"/>
    </source>
</evidence>
<dbReference type="PANTHER" id="PTHR35394:SF5">
    <property type="entry name" value="DUF3176 DOMAIN-CONTAINING PROTEIN"/>
    <property type="match status" value="1"/>
</dbReference>
<gene>
    <name evidence="3" type="ORF">N7G274_000031</name>
</gene>
<keyword evidence="2" id="KW-1133">Transmembrane helix</keyword>
<dbReference type="Pfam" id="PF11374">
    <property type="entry name" value="DUF3176"/>
    <property type="match status" value="1"/>
</dbReference>
<feature type="region of interest" description="Disordered" evidence="1">
    <location>
        <begin position="1"/>
        <end position="24"/>
    </location>
</feature>
<accession>A0ABR4AS98</accession>
<feature type="compositionally biased region" description="Polar residues" evidence="1">
    <location>
        <begin position="1"/>
        <end position="16"/>
    </location>
</feature>
<feature type="transmembrane region" description="Helical" evidence="2">
    <location>
        <begin position="76"/>
        <end position="101"/>
    </location>
</feature>
<dbReference type="Proteomes" id="UP001590950">
    <property type="component" value="Unassembled WGS sequence"/>
</dbReference>
<keyword evidence="2" id="KW-0812">Transmembrane</keyword>
<dbReference type="InterPro" id="IPR021514">
    <property type="entry name" value="DUF3176"/>
</dbReference>
<proteinExistence type="predicted"/>
<keyword evidence="2" id="KW-0472">Membrane</keyword>
<feature type="transmembrane region" description="Helical" evidence="2">
    <location>
        <begin position="44"/>
        <end position="64"/>
    </location>
</feature>
<sequence length="112" mass="11808">MSATINNSHAGDSQTPLLKRSVPKPASRGHAISLLLQDCWLWEIFSALTAISATSAIILLLVFFDSSSLPNWPSIITINSAISFFAVITKLAITSAVGALISQSKMAVVPPG</sequence>
<dbReference type="PANTHER" id="PTHR35394">
    <property type="entry name" value="DUF3176 DOMAIN-CONTAINING PROTEIN"/>
    <property type="match status" value="1"/>
</dbReference>
<reference evidence="3 4" key="1">
    <citation type="submission" date="2024-09" db="EMBL/GenBank/DDBJ databases">
        <title>Rethinking Asexuality: The Enigmatic Case of Functional Sexual Genes in Lepraria (Stereocaulaceae).</title>
        <authorList>
            <person name="Doellman M."/>
            <person name="Sun Y."/>
            <person name="Barcenas-Pena A."/>
            <person name="Lumbsch H.T."/>
            <person name="Grewe F."/>
        </authorList>
    </citation>
    <scope>NUCLEOTIDE SEQUENCE [LARGE SCALE GENOMIC DNA]</scope>
    <source>
        <strain evidence="3 4">Mercado 3170</strain>
    </source>
</reference>
<evidence type="ECO:0000313" key="4">
    <source>
        <dbReference type="Proteomes" id="UP001590950"/>
    </source>
</evidence>
<name>A0ABR4AS98_9LECA</name>
<keyword evidence="4" id="KW-1185">Reference proteome</keyword>
<dbReference type="EMBL" id="JBEFKJ010000001">
    <property type="protein sequence ID" value="KAL2048120.1"/>
    <property type="molecule type" value="Genomic_DNA"/>
</dbReference>
<evidence type="ECO:0000256" key="1">
    <source>
        <dbReference type="SAM" id="MobiDB-lite"/>
    </source>
</evidence>
<evidence type="ECO:0000313" key="3">
    <source>
        <dbReference type="EMBL" id="KAL2048120.1"/>
    </source>
</evidence>
<organism evidence="3 4">
    <name type="scientific">Stereocaulon virgatum</name>
    <dbReference type="NCBI Taxonomy" id="373712"/>
    <lineage>
        <taxon>Eukaryota</taxon>
        <taxon>Fungi</taxon>
        <taxon>Dikarya</taxon>
        <taxon>Ascomycota</taxon>
        <taxon>Pezizomycotina</taxon>
        <taxon>Lecanoromycetes</taxon>
        <taxon>OSLEUM clade</taxon>
        <taxon>Lecanoromycetidae</taxon>
        <taxon>Lecanorales</taxon>
        <taxon>Lecanorineae</taxon>
        <taxon>Stereocaulaceae</taxon>
        <taxon>Stereocaulon</taxon>
    </lineage>
</organism>